<evidence type="ECO:0000313" key="7">
    <source>
        <dbReference type="Proteomes" id="UP000230233"/>
    </source>
</evidence>
<dbReference type="Gene3D" id="1.20.1070.10">
    <property type="entry name" value="Rhodopsin 7-helix transmembrane proteins"/>
    <property type="match status" value="1"/>
</dbReference>
<comment type="caution">
    <text evidence="6">The sequence shown here is derived from an EMBL/GenBank/DDBJ whole genome shotgun (WGS) entry which is preliminary data.</text>
</comment>
<accession>A0A2G5T884</accession>
<dbReference type="STRING" id="1611254.A0A2G5T884"/>
<feature type="transmembrane region" description="Helical" evidence="5">
    <location>
        <begin position="270"/>
        <end position="290"/>
    </location>
</feature>
<feature type="transmembrane region" description="Helical" evidence="5">
    <location>
        <begin position="185"/>
        <end position="205"/>
    </location>
</feature>
<keyword evidence="3 5" id="KW-1133">Transmembrane helix</keyword>
<dbReference type="PANTHER" id="PTHR46561:SF1">
    <property type="entry name" value="SERPENTINE RECEPTOR, CLASS AB (CLASS A-LIKE)"/>
    <property type="match status" value="1"/>
</dbReference>
<evidence type="ECO:0000256" key="4">
    <source>
        <dbReference type="ARBA" id="ARBA00023136"/>
    </source>
</evidence>
<name>A0A2G5T884_9PELO</name>
<dbReference type="PANTHER" id="PTHR46561">
    <property type="entry name" value="SERPENTINE RECEPTOR, CLASS AB (CLASS A-LIKE)-RELATED"/>
    <property type="match status" value="1"/>
</dbReference>
<dbReference type="InterPro" id="IPR053286">
    <property type="entry name" value="Nematode_rcpt-like_srab"/>
</dbReference>
<evidence type="ECO:0000256" key="2">
    <source>
        <dbReference type="ARBA" id="ARBA00022692"/>
    </source>
</evidence>
<dbReference type="AlphaFoldDB" id="A0A2G5T884"/>
<evidence type="ECO:0000313" key="6">
    <source>
        <dbReference type="EMBL" id="PIC23482.1"/>
    </source>
</evidence>
<evidence type="ECO:0000256" key="3">
    <source>
        <dbReference type="ARBA" id="ARBA00022989"/>
    </source>
</evidence>
<feature type="transmembrane region" description="Helical" evidence="5">
    <location>
        <begin position="235"/>
        <end position="255"/>
    </location>
</feature>
<dbReference type="OrthoDB" id="5818269at2759"/>
<proteinExistence type="predicted"/>
<dbReference type="Pfam" id="PF10292">
    <property type="entry name" value="7TM_GPCR_Srab"/>
    <property type="match status" value="1"/>
</dbReference>
<keyword evidence="2 5" id="KW-0812">Transmembrane</keyword>
<feature type="transmembrane region" description="Helical" evidence="5">
    <location>
        <begin position="28"/>
        <end position="46"/>
    </location>
</feature>
<reference evidence="7" key="1">
    <citation type="submission" date="2017-10" db="EMBL/GenBank/DDBJ databases">
        <title>Rapid genome shrinkage in a self-fertile nematode reveals novel sperm competition proteins.</title>
        <authorList>
            <person name="Yin D."/>
            <person name="Schwarz E.M."/>
            <person name="Thomas C.G."/>
            <person name="Felde R.L."/>
            <person name="Korf I.F."/>
            <person name="Cutter A.D."/>
            <person name="Schartner C.M."/>
            <person name="Ralston E.J."/>
            <person name="Meyer B.J."/>
            <person name="Haag E.S."/>
        </authorList>
    </citation>
    <scope>NUCLEOTIDE SEQUENCE [LARGE SCALE GENOMIC DNA]</scope>
    <source>
        <strain evidence="7">JU1422</strain>
    </source>
</reference>
<evidence type="ECO:0008006" key="8">
    <source>
        <dbReference type="Google" id="ProtNLM"/>
    </source>
</evidence>
<dbReference type="GO" id="GO:0016020">
    <property type="term" value="C:membrane"/>
    <property type="evidence" value="ECO:0007669"/>
    <property type="project" value="UniProtKB-SubCell"/>
</dbReference>
<dbReference type="InterPro" id="IPR019408">
    <property type="entry name" value="7TM_GPCR_serpentine_rcpt_Srab"/>
</dbReference>
<keyword evidence="4 5" id="KW-0472">Membrane</keyword>
<protein>
    <recommendedName>
        <fullName evidence="8">G-protein coupled receptors family 1 profile domain-containing protein</fullName>
    </recommendedName>
</protein>
<evidence type="ECO:0000256" key="5">
    <source>
        <dbReference type="SAM" id="Phobius"/>
    </source>
</evidence>
<comment type="subcellular location">
    <subcellularLocation>
        <location evidence="1">Membrane</location>
        <topology evidence="1">Multi-pass membrane protein</topology>
    </subcellularLocation>
</comment>
<sequence length="330" mass="38373">MPLVQDSTCNETEVLEIQNSTFLHISETIMLILSIIALPILLIAVIKCVTNAHFHLNIRIITAAHCISILLHCIGRIIQHSSDMYLWMGPLATCDRRQFIGVCVVSRSLYSFGIYYSSFTTVFVAFERTIATHFTKKYENKKSKCGIAFVVIQALISIIITFGLFYETDLPNRPVYCVLNSDKPWTVTVDLITMSSNFFAFIQCYRMYKINMKLRIITTQTTLSQKYTIEENKTLIQICMRFTCLDFVFMITYFMKTILTEMYPTQRKEYAYAICELVHCAPVYAIVVILTMQRIIKKIQTERVVKLKAEVEVKDDAYFYFFKQQWSQSK</sequence>
<evidence type="ECO:0000256" key="1">
    <source>
        <dbReference type="ARBA" id="ARBA00004141"/>
    </source>
</evidence>
<feature type="transmembrane region" description="Helical" evidence="5">
    <location>
        <begin position="99"/>
        <end position="126"/>
    </location>
</feature>
<gene>
    <name evidence="6" type="primary">Cni-srab-25</name>
    <name evidence="6" type="synonym">Cnig_chr_V.g17169</name>
    <name evidence="6" type="ORF">B9Z55_017169</name>
</gene>
<dbReference type="EMBL" id="PDUG01000005">
    <property type="protein sequence ID" value="PIC23482.1"/>
    <property type="molecule type" value="Genomic_DNA"/>
</dbReference>
<feature type="transmembrane region" description="Helical" evidence="5">
    <location>
        <begin position="147"/>
        <end position="165"/>
    </location>
</feature>
<keyword evidence="7" id="KW-1185">Reference proteome</keyword>
<organism evidence="6 7">
    <name type="scientific">Caenorhabditis nigoni</name>
    <dbReference type="NCBI Taxonomy" id="1611254"/>
    <lineage>
        <taxon>Eukaryota</taxon>
        <taxon>Metazoa</taxon>
        <taxon>Ecdysozoa</taxon>
        <taxon>Nematoda</taxon>
        <taxon>Chromadorea</taxon>
        <taxon>Rhabditida</taxon>
        <taxon>Rhabditina</taxon>
        <taxon>Rhabditomorpha</taxon>
        <taxon>Rhabditoidea</taxon>
        <taxon>Rhabditidae</taxon>
        <taxon>Peloderinae</taxon>
        <taxon>Caenorhabditis</taxon>
    </lineage>
</organism>
<feature type="transmembrane region" description="Helical" evidence="5">
    <location>
        <begin position="58"/>
        <end position="79"/>
    </location>
</feature>
<dbReference type="Proteomes" id="UP000230233">
    <property type="component" value="Chromosome V"/>
</dbReference>